<dbReference type="InterPro" id="IPR016158">
    <property type="entry name" value="Cullin_homology"/>
</dbReference>
<feature type="domain" description="Cullin family profile" evidence="2">
    <location>
        <begin position="1"/>
        <end position="53"/>
    </location>
</feature>
<dbReference type="InterPro" id="IPR045093">
    <property type="entry name" value="Cullin"/>
</dbReference>
<evidence type="ECO:0000313" key="4">
    <source>
        <dbReference type="Proteomes" id="UP001151760"/>
    </source>
</evidence>
<dbReference type="EMBL" id="BQNB010009039">
    <property type="protein sequence ID" value="GJS57870.1"/>
    <property type="molecule type" value="Genomic_DNA"/>
</dbReference>
<dbReference type="PANTHER" id="PTHR11932">
    <property type="entry name" value="CULLIN"/>
    <property type="match status" value="1"/>
</dbReference>
<evidence type="ECO:0000259" key="2">
    <source>
        <dbReference type="PROSITE" id="PS50069"/>
    </source>
</evidence>
<keyword evidence="4" id="KW-1185">Reference proteome</keyword>
<organism evidence="3 4">
    <name type="scientific">Tanacetum coccineum</name>
    <dbReference type="NCBI Taxonomy" id="301880"/>
    <lineage>
        <taxon>Eukaryota</taxon>
        <taxon>Viridiplantae</taxon>
        <taxon>Streptophyta</taxon>
        <taxon>Embryophyta</taxon>
        <taxon>Tracheophyta</taxon>
        <taxon>Spermatophyta</taxon>
        <taxon>Magnoliopsida</taxon>
        <taxon>eudicotyledons</taxon>
        <taxon>Gunneridae</taxon>
        <taxon>Pentapetalae</taxon>
        <taxon>asterids</taxon>
        <taxon>campanulids</taxon>
        <taxon>Asterales</taxon>
        <taxon>Asteraceae</taxon>
        <taxon>Asteroideae</taxon>
        <taxon>Anthemideae</taxon>
        <taxon>Anthemidinae</taxon>
        <taxon>Tanacetum</taxon>
    </lineage>
</organism>
<dbReference type="Proteomes" id="UP001151760">
    <property type="component" value="Unassembled WGS sequence"/>
</dbReference>
<protein>
    <submittedName>
        <fullName evidence="3">Cullin-4</fullName>
    </submittedName>
</protein>
<dbReference type="SUPFAM" id="SSF75632">
    <property type="entry name" value="Cullin homology domain"/>
    <property type="match status" value="1"/>
</dbReference>
<reference evidence="3" key="2">
    <citation type="submission" date="2022-01" db="EMBL/GenBank/DDBJ databases">
        <authorList>
            <person name="Yamashiro T."/>
            <person name="Shiraishi A."/>
            <person name="Satake H."/>
            <person name="Nakayama K."/>
        </authorList>
    </citation>
    <scope>NUCLEOTIDE SEQUENCE</scope>
</reference>
<evidence type="ECO:0000256" key="1">
    <source>
        <dbReference type="PROSITE-ProRule" id="PRU00330"/>
    </source>
</evidence>
<gene>
    <name evidence="3" type="ORF">Tco_0652654</name>
</gene>
<name>A0ABQ4WYE3_9ASTR</name>
<dbReference type="InterPro" id="IPR036317">
    <property type="entry name" value="Cullin_homology_sf"/>
</dbReference>
<reference evidence="3" key="1">
    <citation type="journal article" date="2022" name="Int. J. Mol. Sci.">
        <title>Draft Genome of Tanacetum Coccineum: Genomic Comparison of Closely Related Tanacetum-Family Plants.</title>
        <authorList>
            <person name="Yamashiro T."/>
            <person name="Shiraishi A."/>
            <person name="Nakayama K."/>
            <person name="Satake H."/>
        </authorList>
    </citation>
    <scope>NUCLEOTIDE SEQUENCE</scope>
</reference>
<dbReference type="Gene3D" id="3.30.230.130">
    <property type="entry name" value="Cullin, Chain C, Domain 2"/>
    <property type="match status" value="1"/>
</dbReference>
<comment type="caution">
    <text evidence="3">The sequence shown here is derived from an EMBL/GenBank/DDBJ whole genome shotgun (WGS) entry which is preliminary data.</text>
</comment>
<dbReference type="InterPro" id="IPR059120">
    <property type="entry name" value="Cullin-like_AB"/>
</dbReference>
<sequence length="157" mass="17757">MFMDIELSKEINESFRQSSQAMTKLPSGIELSVHVLNTVNWPTYPPMDARLPPELTVSQTFVLMLFSDAQKLSLQDIRDATRIEDNELRRTLQSLACGKVRVLQKIPEGSEVDHNDSFVFNDAFKSPLFRIKVNAIQLKETVEENASTIESVNSVSL</sequence>
<dbReference type="Pfam" id="PF26557">
    <property type="entry name" value="Cullin_AB"/>
    <property type="match status" value="1"/>
</dbReference>
<accession>A0ABQ4WYE3</accession>
<proteinExistence type="inferred from homology"/>
<comment type="similarity">
    <text evidence="1">Belongs to the cullin family.</text>
</comment>
<feature type="domain" description="Cullin family profile" evidence="2">
    <location>
        <begin position="54"/>
        <end position="96"/>
    </location>
</feature>
<evidence type="ECO:0000313" key="3">
    <source>
        <dbReference type="EMBL" id="GJS57870.1"/>
    </source>
</evidence>
<dbReference type="PROSITE" id="PS50069">
    <property type="entry name" value="CULLIN_2"/>
    <property type="match status" value="2"/>
</dbReference>